<evidence type="ECO:0000256" key="5">
    <source>
        <dbReference type="ARBA" id="ARBA00022490"/>
    </source>
</evidence>
<evidence type="ECO:0000256" key="11">
    <source>
        <dbReference type="ARBA" id="ARBA00047836"/>
    </source>
</evidence>
<evidence type="ECO:0000256" key="3">
    <source>
        <dbReference type="ARBA" id="ARBA00007592"/>
    </source>
</evidence>
<evidence type="ECO:0000256" key="8">
    <source>
        <dbReference type="ARBA" id="ARBA00023154"/>
    </source>
</evidence>
<evidence type="ECO:0000256" key="14">
    <source>
        <dbReference type="PIRSR" id="PIRSR001365-1"/>
    </source>
</evidence>
<comment type="pathway">
    <text evidence="2">Amino-acid biosynthesis; L-lysine biosynthesis via DAP pathway; (S)-tetrahydrodipicolinate from L-aspartate: step 3/4.</text>
</comment>
<name>A0A2S9GYU6_9BURK</name>
<reference evidence="16 17" key="1">
    <citation type="submission" date="2018-02" db="EMBL/GenBank/DDBJ databases">
        <title>Solimicrobium silvestre gen. nov., sp. nov., isolated from alpine forest soil.</title>
        <authorList>
            <person name="Margesin R."/>
            <person name="Albuquerque L."/>
            <person name="Zhang D.-C."/>
            <person name="Froufe H.J.C."/>
            <person name="Severino R."/>
            <person name="Roxo I."/>
            <person name="Egas C."/>
            <person name="Da Costa M.S."/>
        </authorList>
    </citation>
    <scope>NUCLEOTIDE SEQUENCE [LARGE SCALE GENOMIC DNA]</scope>
    <source>
        <strain evidence="16 17">S20-91</strain>
    </source>
</reference>
<evidence type="ECO:0000313" key="17">
    <source>
        <dbReference type="Proteomes" id="UP000237839"/>
    </source>
</evidence>
<dbReference type="EMBL" id="PUGF01000010">
    <property type="protein sequence ID" value="PRC92883.1"/>
    <property type="molecule type" value="Genomic_DNA"/>
</dbReference>
<dbReference type="SUPFAM" id="SSF51569">
    <property type="entry name" value="Aldolase"/>
    <property type="match status" value="1"/>
</dbReference>
<keyword evidence="17" id="KW-1185">Reference proteome</keyword>
<keyword evidence="9 13" id="KW-0456">Lyase</keyword>
<gene>
    <name evidence="16" type="ORF">S2091_2300</name>
</gene>
<evidence type="ECO:0000256" key="9">
    <source>
        <dbReference type="ARBA" id="ARBA00023239"/>
    </source>
</evidence>
<dbReference type="GO" id="GO:0005829">
    <property type="term" value="C:cytosol"/>
    <property type="evidence" value="ECO:0007669"/>
    <property type="project" value="TreeGrafter"/>
</dbReference>
<feature type="binding site" evidence="15">
    <location>
        <position position="46"/>
    </location>
    <ligand>
        <name>pyruvate</name>
        <dbReference type="ChEBI" id="CHEBI:15361"/>
    </ligand>
</feature>
<dbReference type="GO" id="GO:0009089">
    <property type="term" value="P:lysine biosynthetic process via diaminopimelate"/>
    <property type="evidence" value="ECO:0007669"/>
    <property type="project" value="UniProtKB-UniRule"/>
</dbReference>
<dbReference type="InterPro" id="IPR002220">
    <property type="entry name" value="DapA-like"/>
</dbReference>
<keyword evidence="10" id="KW-0704">Schiff base</keyword>
<dbReference type="PANTHER" id="PTHR12128:SF66">
    <property type="entry name" value="4-HYDROXY-2-OXOGLUTARATE ALDOLASE, MITOCHONDRIAL"/>
    <property type="match status" value="1"/>
</dbReference>
<dbReference type="InterPro" id="IPR013785">
    <property type="entry name" value="Aldolase_TIM"/>
</dbReference>
<proteinExistence type="inferred from homology"/>
<comment type="function">
    <text evidence="1">Catalyzes the condensation of (S)-aspartate-beta-semialdehyde [(S)-ASA] and pyruvate to 4-hydroxy-tetrahydrodipicolinate (HTPA).</text>
</comment>
<comment type="caution">
    <text evidence="16">The sequence shown here is derived from an EMBL/GenBank/DDBJ whole genome shotgun (WGS) entry which is preliminary data.</text>
</comment>
<evidence type="ECO:0000256" key="13">
    <source>
        <dbReference type="PIRNR" id="PIRNR001365"/>
    </source>
</evidence>
<keyword evidence="8" id="KW-0457">Lysine biosynthesis</keyword>
<comment type="catalytic activity">
    <reaction evidence="11">
        <text>L-aspartate 4-semialdehyde + pyruvate = (2S,4S)-4-hydroxy-2,3,4,5-tetrahydrodipicolinate + H2O + H(+)</text>
        <dbReference type="Rhea" id="RHEA:34171"/>
        <dbReference type="ChEBI" id="CHEBI:15361"/>
        <dbReference type="ChEBI" id="CHEBI:15377"/>
        <dbReference type="ChEBI" id="CHEBI:15378"/>
        <dbReference type="ChEBI" id="CHEBI:67139"/>
        <dbReference type="ChEBI" id="CHEBI:537519"/>
        <dbReference type="EC" id="4.3.3.7"/>
    </reaction>
</comment>
<evidence type="ECO:0000256" key="12">
    <source>
        <dbReference type="NCBIfam" id="TIGR00674"/>
    </source>
</evidence>
<accession>A0A2S9GYU6</accession>
<dbReference type="Proteomes" id="UP000237839">
    <property type="component" value="Unassembled WGS sequence"/>
</dbReference>
<evidence type="ECO:0000256" key="4">
    <source>
        <dbReference type="ARBA" id="ARBA00012086"/>
    </source>
</evidence>
<comment type="similarity">
    <text evidence="3 13">Belongs to the DapA family.</text>
</comment>
<dbReference type="Gene3D" id="3.20.20.70">
    <property type="entry name" value="Aldolase class I"/>
    <property type="match status" value="1"/>
</dbReference>
<organism evidence="16 17">
    <name type="scientific">Solimicrobium silvestre</name>
    <dbReference type="NCBI Taxonomy" id="2099400"/>
    <lineage>
        <taxon>Bacteria</taxon>
        <taxon>Pseudomonadati</taxon>
        <taxon>Pseudomonadota</taxon>
        <taxon>Betaproteobacteria</taxon>
        <taxon>Burkholderiales</taxon>
        <taxon>Oxalobacteraceae</taxon>
        <taxon>Solimicrobium</taxon>
    </lineage>
</organism>
<evidence type="ECO:0000256" key="7">
    <source>
        <dbReference type="ARBA" id="ARBA00022915"/>
    </source>
</evidence>
<evidence type="ECO:0000256" key="1">
    <source>
        <dbReference type="ARBA" id="ARBA00003294"/>
    </source>
</evidence>
<dbReference type="InterPro" id="IPR020625">
    <property type="entry name" value="Schiff_base-form_aldolases_AS"/>
</dbReference>
<dbReference type="GO" id="GO:0008840">
    <property type="term" value="F:4-hydroxy-tetrahydrodipicolinate synthase activity"/>
    <property type="evidence" value="ECO:0007669"/>
    <property type="project" value="UniProtKB-UniRule"/>
</dbReference>
<evidence type="ECO:0000313" key="16">
    <source>
        <dbReference type="EMBL" id="PRC92883.1"/>
    </source>
</evidence>
<dbReference type="AlphaFoldDB" id="A0A2S9GYU6"/>
<evidence type="ECO:0000256" key="15">
    <source>
        <dbReference type="PIRSR" id="PIRSR001365-2"/>
    </source>
</evidence>
<dbReference type="EC" id="4.3.3.7" evidence="4 12"/>
<sequence>MKINGVIVPIVTPFDKENRLDLAALEKLLEHFIEKGVHGVVACGTTGEYYALNDVERQQVLACIARVAKGRISLIAGANDLSTQGAILRAKQAAELGYEALMMAPPAYSLPNQAEIIAHYKAVAEVSPLPIIMYNFPARAGVEIDIDSVLELAKLPNIIGLKESSGNFSRALAIIQAKLPNFEVVCGCDDQAADFLFWGVTSWISGAANVFPAEQVAMLRAAQGKDWAEVKQLMTAMYPVIQSMESGGYNQKAKLGCLRHDIQVGEVRQPLQSISATEATHFQQLMQQFIATQAH</sequence>
<keyword evidence="5" id="KW-0963">Cytoplasm</keyword>
<dbReference type="GO" id="GO:0019877">
    <property type="term" value="P:diaminopimelate biosynthetic process"/>
    <property type="evidence" value="ECO:0007669"/>
    <property type="project" value="UniProtKB-KW"/>
</dbReference>
<dbReference type="NCBIfam" id="TIGR00674">
    <property type="entry name" value="dapA"/>
    <property type="match status" value="1"/>
</dbReference>
<dbReference type="Pfam" id="PF00701">
    <property type="entry name" value="DHDPS"/>
    <property type="match status" value="1"/>
</dbReference>
<dbReference type="PANTHER" id="PTHR12128">
    <property type="entry name" value="DIHYDRODIPICOLINATE SYNTHASE"/>
    <property type="match status" value="1"/>
</dbReference>
<evidence type="ECO:0000256" key="2">
    <source>
        <dbReference type="ARBA" id="ARBA00005120"/>
    </source>
</evidence>
<dbReference type="PIRSF" id="PIRSF001365">
    <property type="entry name" value="DHDPS"/>
    <property type="match status" value="1"/>
</dbReference>
<dbReference type="RefSeq" id="WP_105531957.1">
    <property type="nucleotide sequence ID" value="NZ_PUGF01000010.1"/>
</dbReference>
<dbReference type="SMART" id="SM01130">
    <property type="entry name" value="DHDPS"/>
    <property type="match status" value="1"/>
</dbReference>
<protein>
    <recommendedName>
        <fullName evidence="4 12">4-hydroxy-tetrahydrodipicolinate synthase</fullName>
        <ecNumber evidence="4 12">4.3.3.7</ecNumber>
    </recommendedName>
</protein>
<feature type="active site" description="Proton donor/acceptor" evidence="14">
    <location>
        <position position="134"/>
    </location>
</feature>
<keyword evidence="6" id="KW-0028">Amino-acid biosynthesis</keyword>
<evidence type="ECO:0000256" key="6">
    <source>
        <dbReference type="ARBA" id="ARBA00022605"/>
    </source>
</evidence>
<feature type="active site" description="Schiff-base intermediate with substrate" evidence="14">
    <location>
        <position position="162"/>
    </location>
</feature>
<dbReference type="CDD" id="cd00408">
    <property type="entry name" value="DHDPS-like"/>
    <property type="match status" value="1"/>
</dbReference>
<dbReference type="UniPathway" id="UPA00034">
    <property type="reaction ID" value="UER00017"/>
</dbReference>
<feature type="binding site" evidence="15">
    <location>
        <position position="204"/>
    </location>
    <ligand>
        <name>pyruvate</name>
        <dbReference type="ChEBI" id="CHEBI:15361"/>
    </ligand>
</feature>
<dbReference type="OrthoDB" id="8723394at2"/>
<dbReference type="InterPro" id="IPR005263">
    <property type="entry name" value="DapA"/>
</dbReference>
<keyword evidence="7" id="KW-0220">Diaminopimelate biosynthesis</keyword>
<evidence type="ECO:0000256" key="10">
    <source>
        <dbReference type="ARBA" id="ARBA00023270"/>
    </source>
</evidence>
<dbReference type="PROSITE" id="PS00666">
    <property type="entry name" value="DHDPS_2"/>
    <property type="match status" value="1"/>
</dbReference>
<dbReference type="PRINTS" id="PR00146">
    <property type="entry name" value="DHPICSNTHASE"/>
</dbReference>